<evidence type="ECO:0000313" key="6">
    <source>
        <dbReference type="Proteomes" id="UP001379533"/>
    </source>
</evidence>
<organism evidence="5 6">
    <name type="scientific">Pendulispora brunnea</name>
    <dbReference type="NCBI Taxonomy" id="2905690"/>
    <lineage>
        <taxon>Bacteria</taxon>
        <taxon>Pseudomonadati</taxon>
        <taxon>Myxococcota</taxon>
        <taxon>Myxococcia</taxon>
        <taxon>Myxococcales</taxon>
        <taxon>Sorangiineae</taxon>
        <taxon>Pendulisporaceae</taxon>
        <taxon>Pendulispora</taxon>
    </lineage>
</organism>
<accession>A0ABZ2KIV5</accession>
<dbReference type="PANTHER" id="PTHR33154:SF33">
    <property type="entry name" value="TRANSCRIPTIONAL REPRESSOR SDPR"/>
    <property type="match status" value="1"/>
</dbReference>
<reference evidence="5 6" key="1">
    <citation type="submission" date="2021-12" db="EMBL/GenBank/DDBJ databases">
        <title>Discovery of the Pendulisporaceae a myxobacterial family with distinct sporulation behavior and unique specialized metabolism.</title>
        <authorList>
            <person name="Garcia R."/>
            <person name="Popoff A."/>
            <person name="Bader C.D."/>
            <person name="Loehr J."/>
            <person name="Walesch S."/>
            <person name="Walt C."/>
            <person name="Boldt J."/>
            <person name="Bunk B."/>
            <person name="Haeckl F.J.F.P.J."/>
            <person name="Gunesch A.P."/>
            <person name="Birkelbach J."/>
            <person name="Nuebel U."/>
            <person name="Pietschmann T."/>
            <person name="Bach T."/>
            <person name="Mueller R."/>
        </authorList>
    </citation>
    <scope>NUCLEOTIDE SEQUENCE [LARGE SCALE GENOMIC DNA]</scope>
    <source>
        <strain evidence="5 6">MSr12523</strain>
    </source>
</reference>
<feature type="domain" description="HTH arsR-type" evidence="4">
    <location>
        <begin position="292"/>
        <end position="386"/>
    </location>
</feature>
<dbReference type="InterPro" id="IPR036390">
    <property type="entry name" value="WH_DNA-bd_sf"/>
</dbReference>
<dbReference type="CDD" id="cd00090">
    <property type="entry name" value="HTH_ARSR"/>
    <property type="match status" value="1"/>
</dbReference>
<evidence type="ECO:0000259" key="4">
    <source>
        <dbReference type="PROSITE" id="PS50987"/>
    </source>
</evidence>
<name>A0ABZ2KIV5_9BACT</name>
<keyword evidence="2" id="KW-0238">DNA-binding</keyword>
<evidence type="ECO:0000256" key="3">
    <source>
        <dbReference type="ARBA" id="ARBA00023163"/>
    </source>
</evidence>
<evidence type="ECO:0000313" key="5">
    <source>
        <dbReference type="EMBL" id="WXA98583.1"/>
    </source>
</evidence>
<protein>
    <submittedName>
        <fullName evidence="5">Winged helix-turn-helix domain-containing protein</fullName>
    </submittedName>
</protein>
<dbReference type="PANTHER" id="PTHR33154">
    <property type="entry name" value="TRANSCRIPTIONAL REGULATOR, ARSR FAMILY"/>
    <property type="match status" value="1"/>
</dbReference>
<dbReference type="Gene3D" id="1.10.10.10">
    <property type="entry name" value="Winged helix-like DNA-binding domain superfamily/Winged helix DNA-binding domain"/>
    <property type="match status" value="1"/>
</dbReference>
<dbReference type="NCBIfam" id="NF033788">
    <property type="entry name" value="HTH_metalloreg"/>
    <property type="match status" value="1"/>
</dbReference>
<evidence type="ECO:0000256" key="2">
    <source>
        <dbReference type="ARBA" id="ARBA00023125"/>
    </source>
</evidence>
<dbReference type="InterPro" id="IPR011991">
    <property type="entry name" value="ArsR-like_HTH"/>
</dbReference>
<dbReference type="InterPro" id="IPR051081">
    <property type="entry name" value="HTH_MetalResp_TranReg"/>
</dbReference>
<keyword evidence="6" id="KW-1185">Reference proteome</keyword>
<gene>
    <name evidence="5" type="ORF">LZC95_17340</name>
</gene>
<proteinExistence type="predicted"/>
<dbReference type="SUPFAM" id="SSF46785">
    <property type="entry name" value="Winged helix' DNA-binding domain"/>
    <property type="match status" value="1"/>
</dbReference>
<dbReference type="PROSITE" id="PS50987">
    <property type="entry name" value="HTH_ARSR_2"/>
    <property type="match status" value="1"/>
</dbReference>
<dbReference type="EMBL" id="CP089982">
    <property type="protein sequence ID" value="WXA98583.1"/>
    <property type="molecule type" value="Genomic_DNA"/>
</dbReference>
<dbReference type="Pfam" id="PF01022">
    <property type="entry name" value="HTH_5"/>
    <property type="match status" value="1"/>
</dbReference>
<keyword evidence="1" id="KW-0805">Transcription regulation</keyword>
<evidence type="ECO:0000256" key="1">
    <source>
        <dbReference type="ARBA" id="ARBA00023015"/>
    </source>
</evidence>
<keyword evidence="3" id="KW-0804">Transcription</keyword>
<dbReference type="Proteomes" id="UP001379533">
    <property type="component" value="Chromosome"/>
</dbReference>
<sequence>MPKPRSDEDAVRSRFSFEVHLRFELCQAVQILTDPTSRVHPAWRAEALSKLPPAFHESYAALGSWPQMWSMIPDVYRGESVPSRFEDLMARMRDMPLKDFQWRVLIGSLHGTKIVERLLAGKIDVVEATSKLPAWKREWLEYVELYPPSLESSGVRSLTLLCTSPAEFRERLIAVLTLFWERVFARTWEALLPQLQRSVAEKERLFQTCSMSEFMRLALLKIEVEEHGFRSLRGGYRLPYAELREVHVLPSAVNEHRFWSVYDEGQGGSFLYLPYFDPALTLDAPRVAAPAVPFEPLVDPAFIFKALGDSTRFTIVSIIAKSPRSSAELATLLKVSRPTISHHIVVLREAGLIDEEHKSGSILLSLRRKTIEGLSASTLARLYPHG</sequence>
<dbReference type="InterPro" id="IPR001845">
    <property type="entry name" value="HTH_ArsR_DNA-bd_dom"/>
</dbReference>
<dbReference type="InterPro" id="IPR036388">
    <property type="entry name" value="WH-like_DNA-bd_sf"/>
</dbReference>
<dbReference type="PRINTS" id="PR00778">
    <property type="entry name" value="HTHARSR"/>
</dbReference>
<dbReference type="RefSeq" id="WP_394849197.1">
    <property type="nucleotide sequence ID" value="NZ_CP089982.1"/>
</dbReference>
<dbReference type="SMART" id="SM00418">
    <property type="entry name" value="HTH_ARSR"/>
    <property type="match status" value="1"/>
</dbReference>